<keyword evidence="10" id="KW-1185">Reference proteome</keyword>
<reference evidence="9 10" key="1">
    <citation type="journal article" date="2012" name="J. Bacteriol.">
        <title>Genome sequence of Mycobacterium hassiacum DSM 44199, a rare source of heat-stable mycobacterial proteins.</title>
        <authorList>
            <person name="Tiago I."/>
            <person name="Maranha A."/>
            <person name="Mendes V."/>
            <person name="Alarico S."/>
            <person name="Moynihan P.J."/>
            <person name="Clarke A.J."/>
            <person name="Macedo-Ribeiro S."/>
            <person name="Pereira P.J."/>
            <person name="Empadinhas N."/>
        </authorList>
    </citation>
    <scope>NUCLEOTIDE SEQUENCE [LARGE SCALE GENOMIC DNA]</scope>
    <source>
        <strain evidence="10">DSM 44199 / CIP 105218 / JCM 12690 / 3849</strain>
    </source>
</reference>
<evidence type="ECO:0000256" key="5">
    <source>
        <dbReference type="ARBA" id="ARBA00022989"/>
    </source>
</evidence>
<evidence type="ECO:0000256" key="6">
    <source>
        <dbReference type="ARBA" id="ARBA00023136"/>
    </source>
</evidence>
<dbReference type="PATRIC" id="fig|1122247.3.peg.467"/>
<feature type="region of interest" description="Disordered" evidence="7">
    <location>
        <begin position="1"/>
        <end position="50"/>
    </location>
</feature>
<sequence length="284" mass="30491">MGIRPGLLDSRHRRRGDRAGVRVVARPVPDHPHRPVAGDTPAQPPHPRPRTDEAVTVVLAVADPDGHGLSLPVVAGYVNWFGLRCRTVRVTSLDRGGERRTWISLTLDPRQNLAALQARSAALPVAETAEVTARRLAEHLRETGLEVALADDAPAVLAGRGQEKWSSVCDDAGAVSVYQVPVDDALVDRLAEIAAQPVPTWTAIEFRGEIDRLDTVVVAAFRTDEPRRTPPVAGLIAHRGIQRPLLQNLDPRSPAGLALPATVRSVGWLADIGWPVGAGAVSRT</sequence>
<organism evidence="9 10">
    <name type="scientific">Mycolicibacterium hassiacum (strain DSM 44199 / CIP 105218 / JCM 12690 / 3849)</name>
    <name type="common">Mycobacterium hassiacum</name>
    <dbReference type="NCBI Taxonomy" id="1122247"/>
    <lineage>
        <taxon>Bacteria</taxon>
        <taxon>Bacillati</taxon>
        <taxon>Actinomycetota</taxon>
        <taxon>Actinomycetes</taxon>
        <taxon>Mycobacteriales</taxon>
        <taxon>Mycobacteriaceae</taxon>
        <taxon>Mycolicibacterium</taxon>
    </lineage>
</organism>
<name>K5B9I9_MYCHD</name>
<dbReference type="InterPro" id="IPR021368">
    <property type="entry name" value="T7SS_EccE"/>
</dbReference>
<dbReference type="eggNOG" id="ENOG5031E1N">
    <property type="taxonomic scope" value="Bacteria"/>
</dbReference>
<proteinExistence type="inferred from homology"/>
<evidence type="ECO:0000256" key="4">
    <source>
        <dbReference type="ARBA" id="ARBA00022692"/>
    </source>
</evidence>
<evidence type="ECO:0000256" key="3">
    <source>
        <dbReference type="ARBA" id="ARBA00022475"/>
    </source>
</evidence>
<gene>
    <name evidence="9" type="primary">eccE</name>
    <name evidence="9" type="ORF">C731_0487</name>
</gene>
<comment type="similarity">
    <text evidence="2">Belongs to the EccE family.</text>
</comment>
<comment type="subcellular location">
    <subcellularLocation>
        <location evidence="1">Cell membrane</location>
    </subcellularLocation>
</comment>
<dbReference type="GO" id="GO:0005886">
    <property type="term" value="C:plasma membrane"/>
    <property type="evidence" value="ECO:0007669"/>
    <property type="project" value="UniProtKB-SubCell"/>
</dbReference>
<keyword evidence="4" id="KW-0812">Transmembrane</keyword>
<keyword evidence="3" id="KW-1003">Cell membrane</keyword>
<dbReference type="InterPro" id="IPR050051">
    <property type="entry name" value="EccE_dom"/>
</dbReference>
<protein>
    <submittedName>
        <fullName evidence="9">Type VII secretion protein EccE</fullName>
    </submittedName>
</protein>
<evidence type="ECO:0000259" key="8">
    <source>
        <dbReference type="Pfam" id="PF11203"/>
    </source>
</evidence>
<dbReference type="Pfam" id="PF11203">
    <property type="entry name" value="EccE"/>
    <property type="match status" value="1"/>
</dbReference>
<feature type="domain" description="Type VII secretion system protein EccE" evidence="8">
    <location>
        <begin position="98"/>
        <end position="152"/>
    </location>
</feature>
<accession>K5B9I9</accession>
<keyword evidence="5" id="KW-1133">Transmembrane helix</keyword>
<dbReference type="STRING" id="1122247.GCA_000379865_02642"/>
<evidence type="ECO:0000256" key="2">
    <source>
        <dbReference type="ARBA" id="ARBA00007759"/>
    </source>
</evidence>
<dbReference type="AlphaFoldDB" id="K5B9I9"/>
<dbReference type="EMBL" id="AMRA01000013">
    <property type="protein sequence ID" value="EKF25528.1"/>
    <property type="molecule type" value="Genomic_DNA"/>
</dbReference>
<evidence type="ECO:0000256" key="1">
    <source>
        <dbReference type="ARBA" id="ARBA00004236"/>
    </source>
</evidence>
<dbReference type="Proteomes" id="UP000006265">
    <property type="component" value="Unassembled WGS sequence"/>
</dbReference>
<comment type="caution">
    <text evidence="9">The sequence shown here is derived from an EMBL/GenBank/DDBJ whole genome shotgun (WGS) entry which is preliminary data.</text>
</comment>
<dbReference type="NCBIfam" id="TIGR03923">
    <property type="entry name" value="T7SS_EccE"/>
    <property type="match status" value="1"/>
</dbReference>
<evidence type="ECO:0000313" key="9">
    <source>
        <dbReference type="EMBL" id="EKF25528.1"/>
    </source>
</evidence>
<keyword evidence="6" id="KW-0472">Membrane</keyword>
<evidence type="ECO:0000313" key="10">
    <source>
        <dbReference type="Proteomes" id="UP000006265"/>
    </source>
</evidence>
<evidence type="ECO:0000256" key="7">
    <source>
        <dbReference type="SAM" id="MobiDB-lite"/>
    </source>
</evidence>